<dbReference type="GO" id="GO:0003824">
    <property type="term" value="F:catalytic activity"/>
    <property type="evidence" value="ECO:0007669"/>
    <property type="project" value="InterPro"/>
</dbReference>
<dbReference type="Pfam" id="PF04055">
    <property type="entry name" value="Radical_SAM"/>
    <property type="match status" value="1"/>
</dbReference>
<dbReference type="GO" id="GO:0046872">
    <property type="term" value="F:metal ion binding"/>
    <property type="evidence" value="ECO:0007669"/>
    <property type="project" value="UniProtKB-KW"/>
</dbReference>
<dbReference type="GO" id="GO:0051539">
    <property type="term" value="F:4 iron, 4 sulfur cluster binding"/>
    <property type="evidence" value="ECO:0007669"/>
    <property type="project" value="UniProtKB-KW"/>
</dbReference>
<dbReference type="Proteomes" id="UP000262583">
    <property type="component" value="Chromosome"/>
</dbReference>
<dbReference type="SFLD" id="SFLDS00029">
    <property type="entry name" value="Radical_SAM"/>
    <property type="match status" value="1"/>
</dbReference>
<dbReference type="Pfam" id="PF02310">
    <property type="entry name" value="B12-binding"/>
    <property type="match status" value="1"/>
</dbReference>
<feature type="domain" description="Radical SAM core" evidence="7">
    <location>
        <begin position="206"/>
        <end position="430"/>
    </location>
</feature>
<protein>
    <submittedName>
        <fullName evidence="8">Radical SAM domain protein</fullName>
    </submittedName>
</protein>
<dbReference type="InterPro" id="IPR023404">
    <property type="entry name" value="rSAM_horseshoe"/>
</dbReference>
<keyword evidence="2" id="KW-0949">S-adenosyl-L-methionine</keyword>
<dbReference type="InterPro" id="IPR051198">
    <property type="entry name" value="BchE-like"/>
</dbReference>
<dbReference type="KEGG" id="schv:BRCON_0165"/>
<dbReference type="PROSITE" id="PS51332">
    <property type="entry name" value="B12_BINDING"/>
    <property type="match status" value="1"/>
</dbReference>
<dbReference type="InterPro" id="IPR036724">
    <property type="entry name" value="Cobalamin-bd_sf"/>
</dbReference>
<dbReference type="SFLD" id="SFLDG01123">
    <property type="entry name" value="methyltransferase_(Class_B)"/>
    <property type="match status" value="1"/>
</dbReference>
<evidence type="ECO:0000259" key="6">
    <source>
        <dbReference type="PROSITE" id="PS51332"/>
    </source>
</evidence>
<name>A0A2Z4Y2H2_SUMC1</name>
<dbReference type="InterPro" id="IPR034466">
    <property type="entry name" value="Methyltransferase_Class_B"/>
</dbReference>
<dbReference type="InterPro" id="IPR006638">
    <property type="entry name" value="Elp3/MiaA/NifB-like_rSAM"/>
</dbReference>
<dbReference type="Gene3D" id="3.40.50.280">
    <property type="entry name" value="Cobalamin-binding domain"/>
    <property type="match status" value="1"/>
</dbReference>
<proteinExistence type="predicted"/>
<comment type="cofactor">
    <cofactor evidence="1">
        <name>[4Fe-4S] cluster</name>
        <dbReference type="ChEBI" id="CHEBI:49883"/>
    </cofactor>
</comment>
<accession>A0A2Z4Y2H2</accession>
<organism evidence="8 9">
    <name type="scientific">Sumerlaea chitinivorans</name>
    <dbReference type="NCBI Taxonomy" id="2250252"/>
    <lineage>
        <taxon>Bacteria</taxon>
        <taxon>Candidatus Sumerlaeota</taxon>
        <taxon>Candidatus Sumerlaeia</taxon>
        <taxon>Candidatus Sumerlaeales</taxon>
        <taxon>Candidatus Sumerlaeaceae</taxon>
        <taxon>Candidatus Sumerlaea</taxon>
    </lineage>
</organism>
<evidence type="ECO:0000313" key="9">
    <source>
        <dbReference type="Proteomes" id="UP000262583"/>
    </source>
</evidence>
<dbReference type="InterPro" id="IPR007197">
    <property type="entry name" value="rSAM"/>
</dbReference>
<dbReference type="InterPro" id="IPR006158">
    <property type="entry name" value="Cobalamin-bd"/>
</dbReference>
<evidence type="ECO:0000256" key="2">
    <source>
        <dbReference type="ARBA" id="ARBA00022691"/>
    </source>
</evidence>
<evidence type="ECO:0000256" key="5">
    <source>
        <dbReference type="ARBA" id="ARBA00023014"/>
    </source>
</evidence>
<dbReference type="PROSITE" id="PS51918">
    <property type="entry name" value="RADICAL_SAM"/>
    <property type="match status" value="1"/>
</dbReference>
<dbReference type="PANTHER" id="PTHR43409">
    <property type="entry name" value="ANAEROBIC MAGNESIUM-PROTOPORPHYRIN IX MONOMETHYL ESTER CYCLASE-RELATED"/>
    <property type="match status" value="1"/>
</dbReference>
<keyword evidence="5" id="KW-0411">Iron-sulfur</keyword>
<keyword evidence="3" id="KW-0479">Metal-binding</keyword>
<dbReference type="SUPFAM" id="SSF52242">
    <property type="entry name" value="Cobalamin (vitamin B12)-binding domain"/>
    <property type="match status" value="1"/>
</dbReference>
<dbReference type="SMART" id="SM00729">
    <property type="entry name" value="Elp3"/>
    <property type="match status" value="1"/>
</dbReference>
<dbReference type="CDD" id="cd01335">
    <property type="entry name" value="Radical_SAM"/>
    <property type="match status" value="1"/>
</dbReference>
<dbReference type="Gene3D" id="3.80.30.20">
    <property type="entry name" value="tm_1862 like domain"/>
    <property type="match status" value="1"/>
</dbReference>
<dbReference type="InterPro" id="IPR058240">
    <property type="entry name" value="rSAM_sf"/>
</dbReference>
<feature type="domain" description="B12-binding" evidence="6">
    <location>
        <begin position="8"/>
        <end position="183"/>
    </location>
</feature>
<dbReference type="SFLD" id="SFLDG01082">
    <property type="entry name" value="B12-binding_domain_containing"/>
    <property type="match status" value="1"/>
</dbReference>
<dbReference type="GO" id="GO:0031419">
    <property type="term" value="F:cobalamin binding"/>
    <property type="evidence" value="ECO:0007669"/>
    <property type="project" value="InterPro"/>
</dbReference>
<dbReference type="GO" id="GO:0005829">
    <property type="term" value="C:cytosol"/>
    <property type="evidence" value="ECO:0007669"/>
    <property type="project" value="TreeGrafter"/>
</dbReference>
<gene>
    <name evidence="8" type="ORF">BRCON_0165</name>
</gene>
<evidence type="ECO:0000259" key="7">
    <source>
        <dbReference type="PROSITE" id="PS51918"/>
    </source>
</evidence>
<dbReference type="AlphaFoldDB" id="A0A2Z4Y2H2"/>
<reference evidence="8 9" key="1">
    <citation type="submission" date="2018-05" db="EMBL/GenBank/DDBJ databases">
        <title>A metagenomic window into the 2 km-deep terrestrial subsurface aquifer revealed taxonomically and functionally diverse microbial community comprising novel uncultured bacterial lineages.</title>
        <authorList>
            <person name="Kadnikov V.V."/>
            <person name="Mardanov A.V."/>
            <person name="Beletsky A.V."/>
            <person name="Banks D."/>
            <person name="Pimenov N.V."/>
            <person name="Frank Y.A."/>
            <person name="Karnachuk O.V."/>
            <person name="Ravin N.V."/>
        </authorList>
    </citation>
    <scope>NUCLEOTIDE SEQUENCE [LARGE SCALE GENOMIC DNA]</scope>
    <source>
        <strain evidence="8">BY</strain>
    </source>
</reference>
<sequence>MRRALLIVPWIHDFSAYDFWACPLGLLSLGAVLRNAGWEVELFDLTDRHHPRLPKPPRERRFHTGKYYAQEIPKPAAIAWVPRRFKRYGLPPEIAEEELASRRRPDVILMTSRMTYWYTGVRETVALCRKVFPGVPIALGGTYATLCSEHAQCHSGADLVFGGEAELAIRELAQQLSTKASARARLGAASACENLDTLPFPAWELMTSTSAAAVETSRGCPYRCTYCASGQLVPKWRAKSPQRVADEIEFLVRELGAEDIAFYDDALLLNHETHFEKIAEELERRKVRARYHAPNSLFAHMITPAVAEALKRMGFETIRVSLETANHERLKQWNRRIGPHHFVTAMRNLLAVGFRREQIGVYILCAVPGQTLQEVRDTIDFVIEHGGEPRLAEFSPIPRTEEWQRAVSATELPIADEPLLQNNSIYWWASGAITPEALAELKQYARERLTQTAGSKT</sequence>
<dbReference type="PANTHER" id="PTHR43409:SF15">
    <property type="entry name" value="PUTATIVE-RELATED"/>
    <property type="match status" value="1"/>
</dbReference>
<evidence type="ECO:0000256" key="1">
    <source>
        <dbReference type="ARBA" id="ARBA00001966"/>
    </source>
</evidence>
<dbReference type="SUPFAM" id="SSF102114">
    <property type="entry name" value="Radical SAM enzymes"/>
    <property type="match status" value="1"/>
</dbReference>
<evidence type="ECO:0000313" key="8">
    <source>
        <dbReference type="EMBL" id="AXA34942.1"/>
    </source>
</evidence>
<evidence type="ECO:0000256" key="4">
    <source>
        <dbReference type="ARBA" id="ARBA00023004"/>
    </source>
</evidence>
<keyword evidence="4" id="KW-0408">Iron</keyword>
<dbReference type="EMBL" id="CP030759">
    <property type="protein sequence ID" value="AXA34942.1"/>
    <property type="molecule type" value="Genomic_DNA"/>
</dbReference>
<evidence type="ECO:0000256" key="3">
    <source>
        <dbReference type="ARBA" id="ARBA00022723"/>
    </source>
</evidence>